<protein>
    <submittedName>
        <fullName evidence="2">Uncharacterized protein</fullName>
    </submittedName>
</protein>
<feature type="region of interest" description="Disordered" evidence="1">
    <location>
        <begin position="17"/>
        <end position="103"/>
    </location>
</feature>
<feature type="compositionally biased region" description="Basic and acidic residues" evidence="1">
    <location>
        <begin position="77"/>
        <end position="96"/>
    </location>
</feature>
<proteinExistence type="predicted"/>
<evidence type="ECO:0000313" key="3">
    <source>
        <dbReference type="Proteomes" id="UP000324800"/>
    </source>
</evidence>
<sequence length="103" mass="11955">MLQLRFEYEVHDTVFGELDCPSDLNNNEMDKQSQSEDSEEARDTLSIKGDKEKHMEMNKQDKNKNAAKVNVSLIMEKQQEKEMDKQSQSDDSKELGTTRAKKK</sequence>
<gene>
    <name evidence="2" type="ORF">EZS28_050954</name>
</gene>
<dbReference type="Proteomes" id="UP000324800">
    <property type="component" value="Unassembled WGS sequence"/>
</dbReference>
<organism evidence="2 3">
    <name type="scientific">Streblomastix strix</name>
    <dbReference type="NCBI Taxonomy" id="222440"/>
    <lineage>
        <taxon>Eukaryota</taxon>
        <taxon>Metamonada</taxon>
        <taxon>Preaxostyla</taxon>
        <taxon>Oxymonadida</taxon>
        <taxon>Streblomastigidae</taxon>
        <taxon>Streblomastix</taxon>
    </lineage>
</organism>
<name>A0A5J4T7S6_9EUKA</name>
<accession>A0A5J4T7S6</accession>
<evidence type="ECO:0000256" key="1">
    <source>
        <dbReference type="SAM" id="MobiDB-lite"/>
    </source>
</evidence>
<feature type="compositionally biased region" description="Basic and acidic residues" evidence="1">
    <location>
        <begin position="41"/>
        <end position="64"/>
    </location>
</feature>
<reference evidence="2 3" key="1">
    <citation type="submission" date="2019-03" db="EMBL/GenBank/DDBJ databases">
        <title>Single cell metagenomics reveals metabolic interactions within the superorganism composed of flagellate Streblomastix strix and complex community of Bacteroidetes bacteria on its surface.</title>
        <authorList>
            <person name="Treitli S.C."/>
            <person name="Kolisko M."/>
            <person name="Husnik F."/>
            <person name="Keeling P."/>
            <person name="Hampl V."/>
        </authorList>
    </citation>
    <scope>NUCLEOTIDE SEQUENCE [LARGE SCALE GENOMIC DNA]</scope>
    <source>
        <strain evidence="2">ST1C</strain>
    </source>
</reference>
<comment type="caution">
    <text evidence="2">The sequence shown here is derived from an EMBL/GenBank/DDBJ whole genome shotgun (WGS) entry which is preliminary data.</text>
</comment>
<dbReference type="EMBL" id="SNRW01037956">
    <property type="protein sequence ID" value="KAA6353520.1"/>
    <property type="molecule type" value="Genomic_DNA"/>
</dbReference>
<evidence type="ECO:0000313" key="2">
    <source>
        <dbReference type="EMBL" id="KAA6353520.1"/>
    </source>
</evidence>
<dbReference type="AlphaFoldDB" id="A0A5J4T7S6"/>